<evidence type="ECO:0000313" key="2">
    <source>
        <dbReference type="Proteomes" id="UP001454036"/>
    </source>
</evidence>
<organism evidence="1 2">
    <name type="scientific">Lithospermum erythrorhizon</name>
    <name type="common">Purple gromwell</name>
    <name type="synonym">Lithospermum officinale var. erythrorhizon</name>
    <dbReference type="NCBI Taxonomy" id="34254"/>
    <lineage>
        <taxon>Eukaryota</taxon>
        <taxon>Viridiplantae</taxon>
        <taxon>Streptophyta</taxon>
        <taxon>Embryophyta</taxon>
        <taxon>Tracheophyta</taxon>
        <taxon>Spermatophyta</taxon>
        <taxon>Magnoliopsida</taxon>
        <taxon>eudicotyledons</taxon>
        <taxon>Gunneridae</taxon>
        <taxon>Pentapetalae</taxon>
        <taxon>asterids</taxon>
        <taxon>lamiids</taxon>
        <taxon>Boraginales</taxon>
        <taxon>Boraginaceae</taxon>
        <taxon>Boraginoideae</taxon>
        <taxon>Lithospermeae</taxon>
        <taxon>Lithospermum</taxon>
    </lineage>
</organism>
<accession>A0AAV3PQA5</accession>
<dbReference type="EMBL" id="BAABME010001991">
    <property type="protein sequence ID" value="GAA0152480.1"/>
    <property type="molecule type" value="Genomic_DNA"/>
</dbReference>
<dbReference type="AlphaFoldDB" id="A0AAV3PQA5"/>
<sequence length="172" mass="20090">MRLWPKGNFMGCMHIHITASYWWGSFWQGTPSWPKGNFMGYQRNWNAPLSALSLYSGEMSSPDTMVETETGRQLLENRFLELSAVQFQKWALAIWDRWCQRNLLWQEKDFRQPLAVVDFITSFQLRLDTARDVLLVFKTCLVLVVLSDCDDLMGSFLVIIAFPIKFVKFVCC</sequence>
<name>A0AAV3PQA5_LITER</name>
<comment type="caution">
    <text evidence="1">The sequence shown here is derived from an EMBL/GenBank/DDBJ whole genome shotgun (WGS) entry which is preliminary data.</text>
</comment>
<proteinExistence type="predicted"/>
<gene>
    <name evidence="1" type="ORF">LIER_10952</name>
</gene>
<reference evidence="1 2" key="1">
    <citation type="submission" date="2024-01" db="EMBL/GenBank/DDBJ databases">
        <title>The complete chloroplast genome sequence of Lithospermum erythrorhizon: insights into the phylogenetic relationship among Boraginaceae species and the maternal lineages of purple gromwells.</title>
        <authorList>
            <person name="Okada T."/>
            <person name="Watanabe K."/>
        </authorList>
    </citation>
    <scope>NUCLEOTIDE SEQUENCE [LARGE SCALE GENOMIC DNA]</scope>
</reference>
<protein>
    <submittedName>
        <fullName evidence="1">Uncharacterized protein</fullName>
    </submittedName>
</protein>
<dbReference type="Proteomes" id="UP001454036">
    <property type="component" value="Unassembled WGS sequence"/>
</dbReference>
<evidence type="ECO:0000313" key="1">
    <source>
        <dbReference type="EMBL" id="GAA0152480.1"/>
    </source>
</evidence>
<keyword evidence="2" id="KW-1185">Reference proteome</keyword>